<sequence>MATPFPTLFLGHGSPTNALDDNGDSRTWRDLGRRLPRPRAILAVSAHWEHAGPALTVSPRPATLHDFYGFPEDLATFDYPVPGDPALVARVADLLAPGPVAADGARGLDHGVWSLLAHLYPDADVPVIQLALDRTRAAAGHYELARRLRPLRDEEVLILASGNVVHDLRHMDWRRPDGGFDWAARFSAEVRTRLAAADHAALVDYLDLGPEAIRAVPTPEHYLPLLYVAAVADPGETPVFVNDHLSYGSIGMLGAVYGLDRA</sequence>
<dbReference type="PANTHER" id="PTHR30096">
    <property type="entry name" value="4,5-DOPA DIOXYGENASE EXTRADIOL-LIKE PROTEIN"/>
    <property type="match status" value="1"/>
</dbReference>
<keyword evidence="7" id="KW-0223">Dioxygenase</keyword>
<evidence type="ECO:0000256" key="3">
    <source>
        <dbReference type="ARBA" id="ARBA00022723"/>
    </source>
</evidence>
<dbReference type="RefSeq" id="WP_131445311.1">
    <property type="nucleotide sequence ID" value="NZ_SJZB01000018.1"/>
</dbReference>
<keyword evidence="8" id="KW-1185">Reference proteome</keyword>
<dbReference type="GO" id="GO:0050297">
    <property type="term" value="F:stizolobate synthase activity"/>
    <property type="evidence" value="ECO:0007669"/>
    <property type="project" value="UniProtKB-EC"/>
</dbReference>
<keyword evidence="3" id="KW-0479">Metal-binding</keyword>
<comment type="caution">
    <text evidence="7">The sequence shown here is derived from an EMBL/GenBank/DDBJ whole genome shotgun (WGS) entry which is preliminary data.</text>
</comment>
<evidence type="ECO:0000256" key="1">
    <source>
        <dbReference type="ARBA" id="ARBA00001947"/>
    </source>
</evidence>
<evidence type="ECO:0000313" key="7">
    <source>
        <dbReference type="EMBL" id="TCJ16374.1"/>
    </source>
</evidence>
<proteinExistence type="inferred from homology"/>
<dbReference type="AlphaFoldDB" id="A0A4R1BGT3"/>
<name>A0A4R1BGT3_9PROT</name>
<dbReference type="NCBIfam" id="NF007914">
    <property type="entry name" value="PRK10628.1"/>
    <property type="match status" value="1"/>
</dbReference>
<dbReference type="Proteomes" id="UP000295443">
    <property type="component" value="Unassembled WGS sequence"/>
</dbReference>
<organism evidence="7 8">
    <name type="scientific">Parasulfuritortus cantonensis</name>
    <dbReference type="NCBI Taxonomy" id="2528202"/>
    <lineage>
        <taxon>Bacteria</taxon>
        <taxon>Pseudomonadati</taxon>
        <taxon>Pseudomonadota</taxon>
        <taxon>Betaproteobacteria</taxon>
        <taxon>Nitrosomonadales</taxon>
        <taxon>Thiobacillaceae</taxon>
        <taxon>Parasulfuritortus</taxon>
    </lineage>
</organism>
<comment type="cofactor">
    <cofactor evidence="1">
        <name>Zn(2+)</name>
        <dbReference type="ChEBI" id="CHEBI:29105"/>
    </cofactor>
</comment>
<dbReference type="OrthoDB" id="9790889at2"/>
<dbReference type="PIRSF" id="PIRSF006157">
    <property type="entry name" value="Doxgns_DODA"/>
    <property type="match status" value="1"/>
</dbReference>
<dbReference type="EC" id="1.13.11.29" evidence="7"/>
<dbReference type="GO" id="GO:0008198">
    <property type="term" value="F:ferrous iron binding"/>
    <property type="evidence" value="ECO:0007669"/>
    <property type="project" value="InterPro"/>
</dbReference>
<evidence type="ECO:0000256" key="4">
    <source>
        <dbReference type="ARBA" id="ARBA00022833"/>
    </source>
</evidence>
<accession>A0A4R1BGT3</accession>
<dbReference type="SUPFAM" id="SSF53213">
    <property type="entry name" value="LigB-like"/>
    <property type="match status" value="1"/>
</dbReference>
<keyword evidence="5 7" id="KW-0560">Oxidoreductase</keyword>
<dbReference type="PANTHER" id="PTHR30096:SF0">
    <property type="entry name" value="4,5-DOPA DIOXYGENASE EXTRADIOL-LIKE PROTEIN"/>
    <property type="match status" value="1"/>
</dbReference>
<feature type="domain" description="Extradiol ring-cleavage dioxygenase class III enzyme subunit B" evidence="6">
    <location>
        <begin position="34"/>
        <end position="256"/>
    </location>
</feature>
<dbReference type="CDD" id="cd07363">
    <property type="entry name" value="45_DOPA_Dioxygenase"/>
    <property type="match status" value="1"/>
</dbReference>
<evidence type="ECO:0000259" key="6">
    <source>
        <dbReference type="Pfam" id="PF02900"/>
    </source>
</evidence>
<evidence type="ECO:0000313" key="8">
    <source>
        <dbReference type="Proteomes" id="UP000295443"/>
    </source>
</evidence>
<dbReference type="EMBL" id="SJZB01000018">
    <property type="protein sequence ID" value="TCJ16374.1"/>
    <property type="molecule type" value="Genomic_DNA"/>
</dbReference>
<dbReference type="InterPro" id="IPR004183">
    <property type="entry name" value="Xdiol_dOase_suB"/>
</dbReference>
<dbReference type="GO" id="GO:0008270">
    <property type="term" value="F:zinc ion binding"/>
    <property type="evidence" value="ECO:0007669"/>
    <property type="project" value="InterPro"/>
</dbReference>
<dbReference type="Gene3D" id="3.40.830.10">
    <property type="entry name" value="LigB-like"/>
    <property type="match status" value="1"/>
</dbReference>
<dbReference type="Pfam" id="PF02900">
    <property type="entry name" value="LigB"/>
    <property type="match status" value="1"/>
</dbReference>
<reference evidence="7 8" key="1">
    <citation type="submission" date="2019-03" db="EMBL/GenBank/DDBJ databases">
        <title>Genome sequence of Thiobacillaceae bacterium LSR1, a sulfur-oxidizing bacterium isolated from freshwater sediment.</title>
        <authorList>
            <person name="Li S."/>
        </authorList>
    </citation>
    <scope>NUCLEOTIDE SEQUENCE [LARGE SCALE GENOMIC DNA]</scope>
    <source>
        <strain evidence="7 8">LSR1</strain>
    </source>
</reference>
<protein>
    <submittedName>
        <fullName evidence="7">4,5-DOPA dioxygenase extradiol</fullName>
        <ecNumber evidence="7">1.13.11.29</ecNumber>
    </submittedName>
</protein>
<evidence type="ECO:0000256" key="2">
    <source>
        <dbReference type="ARBA" id="ARBA00007581"/>
    </source>
</evidence>
<keyword evidence="4" id="KW-0862">Zinc</keyword>
<comment type="similarity">
    <text evidence="2">Belongs to the DODA-type extradiol aromatic ring-opening dioxygenase family.</text>
</comment>
<gene>
    <name evidence="7" type="primary">ygiD</name>
    <name evidence="7" type="ORF">EZJ19_05610</name>
</gene>
<dbReference type="InterPro" id="IPR014436">
    <property type="entry name" value="Extradiol_dOase_DODA"/>
</dbReference>
<evidence type="ECO:0000256" key="5">
    <source>
        <dbReference type="ARBA" id="ARBA00023002"/>
    </source>
</evidence>